<dbReference type="EMBL" id="AEPW01000009">
    <property type="protein sequence ID" value="EFU77615.1"/>
    <property type="molecule type" value="Genomic_DNA"/>
</dbReference>
<evidence type="ECO:0000256" key="4">
    <source>
        <dbReference type="ARBA" id="ARBA00023136"/>
    </source>
</evidence>
<accession>E6LKF7</accession>
<dbReference type="GO" id="GO:0009403">
    <property type="term" value="P:toxin biosynthetic process"/>
    <property type="evidence" value="ECO:0007669"/>
    <property type="project" value="InterPro"/>
</dbReference>
<dbReference type="eggNOG" id="ENOG5032RY3">
    <property type="taxonomic scope" value="Bacteria"/>
</dbReference>
<dbReference type="InterPro" id="IPR003825">
    <property type="entry name" value="Colicin-V_CvpA"/>
</dbReference>
<feature type="transmembrane region" description="Helical" evidence="5">
    <location>
        <begin position="132"/>
        <end position="154"/>
    </location>
</feature>
<evidence type="ECO:0000256" key="2">
    <source>
        <dbReference type="ARBA" id="ARBA00022692"/>
    </source>
</evidence>
<evidence type="ECO:0000256" key="5">
    <source>
        <dbReference type="SAM" id="Phobius"/>
    </source>
</evidence>
<comment type="subcellular location">
    <subcellularLocation>
        <location evidence="1">Membrane</location>
        <topology evidence="1">Multi-pass membrane protein</topology>
    </subcellularLocation>
</comment>
<keyword evidence="4 5" id="KW-0472">Membrane</keyword>
<protein>
    <recommendedName>
        <fullName evidence="8">CvpA family protein</fullName>
    </recommendedName>
</protein>
<proteinExistence type="predicted"/>
<evidence type="ECO:0008006" key="8">
    <source>
        <dbReference type="Google" id="ProtNLM"/>
    </source>
</evidence>
<gene>
    <name evidence="6" type="ORF">HMPREF0381_0442</name>
</gene>
<comment type="caution">
    <text evidence="6">The sequence shown here is derived from an EMBL/GenBank/DDBJ whole genome shotgun (WGS) entry which is preliminary data.</text>
</comment>
<keyword evidence="3 5" id="KW-1133">Transmembrane helix</keyword>
<reference evidence="6 7" key="1">
    <citation type="submission" date="2010-12" db="EMBL/GenBank/DDBJ databases">
        <authorList>
            <person name="Muzny D."/>
            <person name="Qin X."/>
            <person name="Deng J."/>
            <person name="Jiang H."/>
            <person name="Liu Y."/>
            <person name="Qu J."/>
            <person name="Song X.-Z."/>
            <person name="Zhang L."/>
            <person name="Thornton R."/>
            <person name="Coyle M."/>
            <person name="Francisco L."/>
            <person name="Jackson L."/>
            <person name="Javaid M."/>
            <person name="Korchina V."/>
            <person name="Kovar C."/>
            <person name="Mata R."/>
            <person name="Mathew T."/>
            <person name="Ngo R."/>
            <person name="Nguyen L."/>
            <person name="Nguyen N."/>
            <person name="Okwuonu G."/>
            <person name="Ongeri F."/>
            <person name="Pham C."/>
            <person name="Simmons D."/>
            <person name="Wilczek-Boney K."/>
            <person name="Hale W."/>
            <person name="Jakkamsetti A."/>
            <person name="Pham P."/>
            <person name="Ruth R."/>
            <person name="San Lucas F."/>
            <person name="Warren J."/>
            <person name="Zhang J."/>
            <person name="Zhao Z."/>
            <person name="Zhou C."/>
            <person name="Zhu D."/>
            <person name="Lee S."/>
            <person name="Bess C."/>
            <person name="Blankenburg K."/>
            <person name="Forbes L."/>
            <person name="Fu Q."/>
            <person name="Gubbala S."/>
            <person name="Hirani K."/>
            <person name="Jayaseelan J.C."/>
            <person name="Lara F."/>
            <person name="Munidasa M."/>
            <person name="Palculict T."/>
            <person name="Patil S."/>
            <person name="Pu L.-L."/>
            <person name="Saada N."/>
            <person name="Tang L."/>
            <person name="Weissenberger G."/>
            <person name="Zhu Y."/>
            <person name="Hemphill L."/>
            <person name="Shang Y."/>
            <person name="Youmans B."/>
            <person name="Ayvaz T."/>
            <person name="Ross M."/>
            <person name="Santibanez J."/>
            <person name="Aqrawi P."/>
            <person name="Gross S."/>
            <person name="Joshi V."/>
            <person name="Fowler G."/>
            <person name="Nazareth L."/>
            <person name="Reid J."/>
            <person name="Worley K."/>
            <person name="Petrosino J."/>
            <person name="Highlander S."/>
            <person name="Gibbs R."/>
        </authorList>
    </citation>
    <scope>NUCLEOTIDE SEQUENCE [LARGE SCALE GENOMIC DNA]</scope>
    <source>
        <strain evidence="6 7">DSM 3986</strain>
    </source>
</reference>
<dbReference type="Pfam" id="PF02674">
    <property type="entry name" value="Colicin_V"/>
    <property type="match status" value="1"/>
</dbReference>
<evidence type="ECO:0000256" key="3">
    <source>
        <dbReference type="ARBA" id="ARBA00022989"/>
    </source>
</evidence>
<feature type="transmembrane region" description="Helical" evidence="5">
    <location>
        <begin position="31"/>
        <end position="50"/>
    </location>
</feature>
<dbReference type="RefSeq" id="WP_008750213.1">
    <property type="nucleotide sequence ID" value="NZ_GL622296.1"/>
</dbReference>
<evidence type="ECO:0000256" key="1">
    <source>
        <dbReference type="ARBA" id="ARBA00004141"/>
    </source>
</evidence>
<feature type="transmembrane region" description="Helical" evidence="5">
    <location>
        <begin position="174"/>
        <end position="196"/>
    </location>
</feature>
<evidence type="ECO:0000313" key="7">
    <source>
        <dbReference type="Proteomes" id="UP000003434"/>
    </source>
</evidence>
<name>E6LKF7_9FIRM</name>
<evidence type="ECO:0000313" key="6">
    <source>
        <dbReference type="EMBL" id="EFU77615.1"/>
    </source>
</evidence>
<dbReference type="HOGENOM" id="CLU_079301_0_0_9"/>
<keyword evidence="2 5" id="KW-0812">Transmembrane</keyword>
<dbReference type="Proteomes" id="UP000003434">
    <property type="component" value="Unassembled WGS sequence"/>
</dbReference>
<sequence>MCFNLLELLVFLFLITMLVRGYNKGLLKISISLIALLSSVIALNLINPYLRKQLQENTKINQFVLTTIYEKIGLQNIHGSTETDMKRSMAIDELNVPVMMKDILKKNDDRTVYEKLGVYTFSDYIASYVTQMIVNAISYVGSFVFVWLVLGILFKGNKLLSKLPVLGGLNKKFGALAGFAMGLIIYWILCIFIIAFSTIKPIGSLAGLIDCSPFLVFLSRLNPIAFFLML</sequence>
<organism evidence="6 7">
    <name type="scientific">Lachnoanaerobaculum saburreum DSM 3986</name>
    <dbReference type="NCBI Taxonomy" id="887325"/>
    <lineage>
        <taxon>Bacteria</taxon>
        <taxon>Bacillati</taxon>
        <taxon>Bacillota</taxon>
        <taxon>Clostridia</taxon>
        <taxon>Lachnospirales</taxon>
        <taxon>Lachnospiraceae</taxon>
        <taxon>Lachnoanaerobaculum</taxon>
    </lineage>
</organism>
<dbReference type="GO" id="GO:0016020">
    <property type="term" value="C:membrane"/>
    <property type="evidence" value="ECO:0007669"/>
    <property type="project" value="UniProtKB-SubCell"/>
</dbReference>
<dbReference type="AlphaFoldDB" id="E6LKF7"/>